<feature type="transmembrane region" description="Helical" evidence="11">
    <location>
        <begin position="60"/>
        <end position="81"/>
    </location>
</feature>
<gene>
    <name evidence="11" type="primary">nuoA</name>
    <name evidence="13" type="ORF">BSZ37_01215</name>
</gene>
<dbReference type="EMBL" id="MQWD01000001">
    <property type="protein sequence ID" value="PAP75160.1"/>
    <property type="molecule type" value="Genomic_DNA"/>
</dbReference>
<proteinExistence type="inferred from homology"/>
<dbReference type="GO" id="GO:0048038">
    <property type="term" value="F:quinone binding"/>
    <property type="evidence" value="ECO:0007669"/>
    <property type="project" value="UniProtKB-KW"/>
</dbReference>
<sequence>MITEFLPLFLMVLLALGLALSLLKIAEYFGPHQPSAIKQSPYESGQDPVGSARDRYSVKFYLVAMIFIVFDVELVFLYPWAVSYRTFLEAGGGAALASLGVIGTFIVILVVGLLYDVKKGGLDWD</sequence>
<comment type="caution">
    <text evidence="11">Lacks conserved residue(s) required for the propagation of feature annotation.</text>
</comment>
<dbReference type="AlphaFoldDB" id="A0A271IVM0"/>
<keyword evidence="5 11" id="KW-0812">Transmembrane</keyword>
<dbReference type="PANTHER" id="PTHR11058">
    <property type="entry name" value="NADH-UBIQUINONE OXIDOREDUCTASE CHAIN 3"/>
    <property type="match status" value="1"/>
</dbReference>
<evidence type="ECO:0000256" key="4">
    <source>
        <dbReference type="ARBA" id="ARBA00022475"/>
    </source>
</evidence>
<evidence type="ECO:0000256" key="2">
    <source>
        <dbReference type="ARBA" id="ARBA00008472"/>
    </source>
</evidence>
<dbReference type="InterPro" id="IPR038430">
    <property type="entry name" value="NDAH_ubi_oxred_su3_sf"/>
</dbReference>
<keyword evidence="4 11" id="KW-1003">Cell membrane</keyword>
<keyword evidence="9 11" id="KW-0520">NAD</keyword>
<keyword evidence="11" id="KW-0830">Ubiquinone</keyword>
<feature type="transmembrane region" description="Helical" evidence="11">
    <location>
        <begin position="93"/>
        <end position="115"/>
    </location>
</feature>
<dbReference type="OrthoDB" id="9791970at2"/>
<dbReference type="GO" id="GO:0008137">
    <property type="term" value="F:NADH dehydrogenase (ubiquinone) activity"/>
    <property type="evidence" value="ECO:0007669"/>
    <property type="project" value="InterPro"/>
</dbReference>
<dbReference type="Gene3D" id="1.20.58.1610">
    <property type="entry name" value="NADH:ubiquinone/plastoquinone oxidoreductase, chain 3"/>
    <property type="match status" value="1"/>
</dbReference>
<evidence type="ECO:0000313" key="14">
    <source>
        <dbReference type="Proteomes" id="UP000216339"/>
    </source>
</evidence>
<dbReference type="Proteomes" id="UP000216339">
    <property type="component" value="Unassembled WGS sequence"/>
</dbReference>
<evidence type="ECO:0000256" key="7">
    <source>
        <dbReference type="ARBA" id="ARBA00022967"/>
    </source>
</evidence>
<evidence type="ECO:0000256" key="3">
    <source>
        <dbReference type="ARBA" id="ARBA00022448"/>
    </source>
</evidence>
<evidence type="ECO:0000256" key="6">
    <source>
        <dbReference type="ARBA" id="ARBA00022719"/>
    </source>
</evidence>
<evidence type="ECO:0000256" key="10">
    <source>
        <dbReference type="ARBA" id="ARBA00023136"/>
    </source>
</evidence>
<keyword evidence="10 11" id="KW-0472">Membrane</keyword>
<accession>A0A271IVM0</accession>
<comment type="function">
    <text evidence="11">NDH-1 shuttles electrons from NADH, via FMN and iron-sulfur (Fe-S) centers, to quinones in the respiratory chain. The immediate electron acceptor for the enzyme in this species is believed to be ubiquinone. Couples the redox reaction to proton translocation (for every two electrons transferred, four hydrogen ions are translocated across the cytoplasmic membrane), and thus conserves the redox energy in a proton gradient.</text>
</comment>
<protein>
    <recommendedName>
        <fullName evidence="11">NADH-quinone oxidoreductase subunit A</fullName>
        <ecNumber evidence="11">7.1.1.-</ecNumber>
    </recommendedName>
    <alternativeName>
        <fullName evidence="11">NADH dehydrogenase I subunit A</fullName>
    </alternativeName>
    <alternativeName>
        <fullName evidence="11">NDH-1 subunit A</fullName>
    </alternativeName>
    <alternativeName>
        <fullName evidence="11">NUO1</fullName>
    </alternativeName>
</protein>
<dbReference type="RefSeq" id="WP_095508794.1">
    <property type="nucleotide sequence ID" value="NZ_MQWD01000001.1"/>
</dbReference>
<comment type="subunit">
    <text evidence="11">NDH-1 is composed of 14 different subunits. Subunits NuoA, H, J, K, L, M, N constitute the membrane sector of the complex.</text>
</comment>
<comment type="subcellular location">
    <subcellularLocation>
        <location evidence="11 12">Cell membrane</location>
        <topology evidence="11 12">Multi-pass membrane protein</topology>
    </subcellularLocation>
    <subcellularLocation>
        <location evidence="1">Membrane</location>
        <topology evidence="1">Multi-pass membrane protein</topology>
    </subcellularLocation>
</comment>
<dbReference type="GO" id="GO:0050136">
    <property type="term" value="F:NADH dehydrogenase (quinone) (non-electrogenic) activity"/>
    <property type="evidence" value="ECO:0007669"/>
    <property type="project" value="UniProtKB-UniRule"/>
</dbReference>
<organism evidence="13 14">
    <name type="scientific">Rubrivirga marina</name>
    <dbReference type="NCBI Taxonomy" id="1196024"/>
    <lineage>
        <taxon>Bacteria</taxon>
        <taxon>Pseudomonadati</taxon>
        <taxon>Rhodothermota</taxon>
        <taxon>Rhodothermia</taxon>
        <taxon>Rhodothermales</taxon>
        <taxon>Rubricoccaceae</taxon>
        <taxon>Rubrivirga</taxon>
    </lineage>
</organism>
<evidence type="ECO:0000313" key="13">
    <source>
        <dbReference type="EMBL" id="PAP75160.1"/>
    </source>
</evidence>
<evidence type="ECO:0000256" key="11">
    <source>
        <dbReference type="HAMAP-Rule" id="MF_01394"/>
    </source>
</evidence>
<keyword evidence="14" id="KW-1185">Reference proteome</keyword>
<evidence type="ECO:0000256" key="1">
    <source>
        <dbReference type="ARBA" id="ARBA00004141"/>
    </source>
</evidence>
<dbReference type="PANTHER" id="PTHR11058:SF22">
    <property type="entry name" value="NADH-QUINONE OXIDOREDUCTASE SUBUNIT A"/>
    <property type="match status" value="1"/>
</dbReference>
<dbReference type="Pfam" id="PF00507">
    <property type="entry name" value="Oxidored_q4"/>
    <property type="match status" value="1"/>
</dbReference>
<dbReference type="InterPro" id="IPR000440">
    <property type="entry name" value="NADH_UbQ/plastoQ_OxRdtase_su3"/>
</dbReference>
<keyword evidence="3 11" id="KW-0813">Transport</keyword>
<dbReference type="HAMAP" id="MF_01394">
    <property type="entry name" value="NDH1_NuoA"/>
    <property type="match status" value="1"/>
</dbReference>
<dbReference type="GO" id="GO:0005886">
    <property type="term" value="C:plasma membrane"/>
    <property type="evidence" value="ECO:0007669"/>
    <property type="project" value="UniProtKB-SubCell"/>
</dbReference>
<reference evidence="13 14" key="1">
    <citation type="submission" date="2016-11" db="EMBL/GenBank/DDBJ databases">
        <title>Study of marine rhodopsin-containing bacteria.</title>
        <authorList>
            <person name="Yoshizawa S."/>
            <person name="Kumagai Y."/>
            <person name="Kogure K."/>
        </authorList>
    </citation>
    <scope>NUCLEOTIDE SEQUENCE [LARGE SCALE GENOMIC DNA]</scope>
    <source>
        <strain evidence="13 14">SAORIC-28</strain>
    </source>
</reference>
<dbReference type="GO" id="GO:0030964">
    <property type="term" value="C:NADH dehydrogenase complex"/>
    <property type="evidence" value="ECO:0007669"/>
    <property type="project" value="TreeGrafter"/>
</dbReference>
<dbReference type="EC" id="7.1.1.-" evidence="11"/>
<comment type="caution">
    <text evidence="13">The sequence shown here is derived from an EMBL/GenBank/DDBJ whole genome shotgun (WGS) entry which is preliminary data.</text>
</comment>
<comment type="catalytic activity">
    <reaction evidence="11 12">
        <text>a quinone + NADH + 5 H(+)(in) = a quinol + NAD(+) + 4 H(+)(out)</text>
        <dbReference type="Rhea" id="RHEA:57888"/>
        <dbReference type="ChEBI" id="CHEBI:15378"/>
        <dbReference type="ChEBI" id="CHEBI:24646"/>
        <dbReference type="ChEBI" id="CHEBI:57540"/>
        <dbReference type="ChEBI" id="CHEBI:57945"/>
        <dbReference type="ChEBI" id="CHEBI:132124"/>
    </reaction>
</comment>
<evidence type="ECO:0000256" key="8">
    <source>
        <dbReference type="ARBA" id="ARBA00022989"/>
    </source>
</evidence>
<dbReference type="InterPro" id="IPR023043">
    <property type="entry name" value="NAD(P)H_OxRDtase_bac/plastid"/>
</dbReference>
<comment type="similarity">
    <text evidence="2 11 12">Belongs to the complex I subunit 3 family.</text>
</comment>
<keyword evidence="8 11" id="KW-1133">Transmembrane helix</keyword>
<name>A0A271IVM0_9BACT</name>
<keyword evidence="6 11" id="KW-0874">Quinone</keyword>
<evidence type="ECO:0000256" key="5">
    <source>
        <dbReference type="ARBA" id="ARBA00022692"/>
    </source>
</evidence>
<keyword evidence="7 11" id="KW-1278">Translocase</keyword>
<evidence type="ECO:0000256" key="9">
    <source>
        <dbReference type="ARBA" id="ARBA00023027"/>
    </source>
</evidence>
<evidence type="ECO:0000256" key="12">
    <source>
        <dbReference type="RuleBase" id="RU003639"/>
    </source>
</evidence>